<keyword evidence="1" id="KW-0732">Signal</keyword>
<protein>
    <submittedName>
        <fullName evidence="3">AIDA-I autotransporter</fullName>
    </submittedName>
</protein>
<dbReference type="PROSITE" id="PS51208">
    <property type="entry name" value="AUTOTRANSPORTER"/>
    <property type="match status" value="1"/>
</dbReference>
<dbReference type="SUPFAM" id="SSF51126">
    <property type="entry name" value="Pectin lyase-like"/>
    <property type="match status" value="1"/>
</dbReference>
<feature type="chain" id="PRO_5019340869" evidence="1">
    <location>
        <begin position="39"/>
        <end position="974"/>
    </location>
</feature>
<dbReference type="InterPro" id="IPR005546">
    <property type="entry name" value="Autotransporte_beta"/>
</dbReference>
<comment type="caution">
    <text evidence="3">The sequence shown here is derived from an EMBL/GenBank/DDBJ whole genome shotgun (WGS) entry which is preliminary data.</text>
</comment>
<dbReference type="SUPFAM" id="SSF103515">
    <property type="entry name" value="Autotransporter"/>
    <property type="match status" value="1"/>
</dbReference>
<dbReference type="GO" id="GO:0019867">
    <property type="term" value="C:outer membrane"/>
    <property type="evidence" value="ECO:0007669"/>
    <property type="project" value="InterPro"/>
</dbReference>
<dbReference type="AlphaFoldDB" id="A0A433SAH2"/>
<sequence precursor="true">MKLRANQPYSQSRQYKNLGILTSAIAIALTTVAEQAQAAQVVANGTSETASGTYDTGTTTGTAGYGIYTLNNGVVTSTGTVNIVTGGSSVRGVYVGTGGQVTLDHDTTITQTGTSSRGVEVSGTTSLFISNGALHINSTSSSSYGVYVSQGKAEMNGGGSITSYYYGLYAANAANVTAKDMTIETIGTTAAAYIVSGSSVDLTNVALINTGSSNTVQLSGAGSKLIMNGGSVTTKLNTTAGAALAVEQGAEFDLTGIAINTSTDSGEGIAVSTGAFGTIRDSSITTSGGSDVVGDAGAGAVGVRAYNGGSATVINTDIITSGTGSDGIESRDAGSQVTMVGGSVQVAADGTMGVSARTGGIVQIGNGTLVTTSGQDSYALYSSTAGSSIVADNTSVVTTGSNAHAVVAESGGQIQLNQSNGQLTSTQGNSLYAEGGQITVVLDGSTVQNNGILIDARADASNQAGTVDLTASNLTMGGDIQADATSIANLNLRSAAWSGKATNGTAFDLDGGSMWNMTASSDVASLNHAGVIRYASPVGRNFNTLTVHNQYTGNNGTVVLNTELGADASPTDRLVVEGNTAGQTILQVVNANGAGALTAADGIELVSVAGQSDGSFRLGNRVVAGVYEYSLYQGGVGANSDNGNWYLRSTGQVRSETGVYLRNMAAASTMFVHTLHDRLGEPQFTDKYREGEQAPAVWVRISGNQTDSRAANGQIDLDTDTYVVHLGGDLARWSSNGNDRMHFGLMGAYGRSDINADTRQLYTNSGFSGTASGKVDGYSVGAYFTWYGNENKPTGPYIDLWGQYNWFNNEVKGSGLAKESYDSSGWTVSAEGGYAFIAIDGQTRQWMIEPQVQIAFNSYSADDHREINGTWVSNGDEDSMIARVGARFYSRDKLNENAIQPFVEANWWYSDQQNSLSFNGVALSDDTPQNTYELKVGLQGEIADGWQVWGHVNGRWGNNGYSSYGGMVGVKYNF</sequence>
<dbReference type="CDD" id="cd01344">
    <property type="entry name" value="PL2_Passenger_AT"/>
    <property type="match status" value="1"/>
</dbReference>
<evidence type="ECO:0000313" key="4">
    <source>
        <dbReference type="Proteomes" id="UP000286947"/>
    </source>
</evidence>
<evidence type="ECO:0000259" key="2">
    <source>
        <dbReference type="PROSITE" id="PS51208"/>
    </source>
</evidence>
<dbReference type="EMBL" id="PQSP01000009">
    <property type="protein sequence ID" value="RUS65725.1"/>
    <property type="molecule type" value="Genomic_DNA"/>
</dbReference>
<evidence type="ECO:0000313" key="3">
    <source>
        <dbReference type="EMBL" id="RUS65725.1"/>
    </source>
</evidence>
<dbReference type="InterPro" id="IPR011050">
    <property type="entry name" value="Pectin_lyase_fold/virulence"/>
</dbReference>
<evidence type="ECO:0000256" key="1">
    <source>
        <dbReference type="SAM" id="SignalP"/>
    </source>
</evidence>
<dbReference type="Proteomes" id="UP000286947">
    <property type="component" value="Unassembled WGS sequence"/>
</dbReference>
<reference evidence="3 4" key="1">
    <citation type="submission" date="2018-01" db="EMBL/GenBank/DDBJ databases">
        <title>Saezia sanguinis gen. nov., sp. nov., in the order Burkholderiales isolated from human blood.</title>
        <authorList>
            <person name="Medina-Pascual M.J."/>
            <person name="Valdezate S."/>
            <person name="Monzon S."/>
            <person name="Cuesta I."/>
            <person name="Carrasco G."/>
            <person name="Villalon P."/>
            <person name="Saez-Nieto J.A."/>
        </authorList>
    </citation>
    <scope>NUCLEOTIDE SEQUENCE [LARGE SCALE GENOMIC DNA]</scope>
    <source>
        <strain evidence="3 4">CNM695-12</strain>
    </source>
</reference>
<dbReference type="Gene3D" id="2.160.20.20">
    <property type="match status" value="2"/>
</dbReference>
<dbReference type="SMART" id="SM00869">
    <property type="entry name" value="Autotransporter"/>
    <property type="match status" value="1"/>
</dbReference>
<organism evidence="3 4">
    <name type="scientific">Saezia sanguinis</name>
    <dbReference type="NCBI Taxonomy" id="1965230"/>
    <lineage>
        <taxon>Bacteria</taxon>
        <taxon>Pseudomonadati</taxon>
        <taxon>Pseudomonadota</taxon>
        <taxon>Betaproteobacteria</taxon>
        <taxon>Burkholderiales</taxon>
        <taxon>Saeziaceae</taxon>
        <taxon>Saezia</taxon>
    </lineage>
</organism>
<name>A0A433SAH2_9BURK</name>
<dbReference type="PANTHER" id="PTHR12338">
    <property type="entry name" value="AUTOTRANSPORTER"/>
    <property type="match status" value="1"/>
</dbReference>
<dbReference type="OrthoDB" id="8613300at2"/>
<dbReference type="InterPro" id="IPR006315">
    <property type="entry name" value="OM_autotransptr_brl_dom"/>
</dbReference>
<accession>A0A433SAH2</accession>
<dbReference type="InterPro" id="IPR050909">
    <property type="entry name" value="Bact_Autotransporter_VF"/>
</dbReference>
<dbReference type="InterPro" id="IPR012332">
    <property type="entry name" value="Autotransporter_pectin_lyase_C"/>
</dbReference>
<dbReference type="InterPro" id="IPR043990">
    <property type="entry name" value="AC_1"/>
</dbReference>
<dbReference type="InterPro" id="IPR036709">
    <property type="entry name" value="Autotransporte_beta_dom_sf"/>
</dbReference>
<keyword evidence="4" id="KW-1185">Reference proteome</keyword>
<dbReference type="PANTHER" id="PTHR12338:SF5">
    <property type="entry name" value="ANTIGEN 43-RELATED"/>
    <property type="match status" value="1"/>
</dbReference>
<proteinExistence type="predicted"/>
<feature type="signal peptide" evidence="1">
    <location>
        <begin position="1"/>
        <end position="38"/>
    </location>
</feature>
<feature type="domain" description="Autotransporter" evidence="2">
    <location>
        <begin position="690"/>
        <end position="974"/>
    </location>
</feature>
<dbReference type="Pfam" id="PF03797">
    <property type="entry name" value="Autotransporter"/>
    <property type="match status" value="1"/>
</dbReference>
<dbReference type="Gene3D" id="2.40.128.130">
    <property type="entry name" value="Autotransporter beta-domain"/>
    <property type="match status" value="1"/>
</dbReference>
<gene>
    <name evidence="3" type="primary">aidA-I_4</name>
    <name evidence="3" type="ORF">CUZ56_02570</name>
</gene>
<dbReference type="NCBIfam" id="TIGR01414">
    <property type="entry name" value="autotrans_barl"/>
    <property type="match status" value="1"/>
</dbReference>
<dbReference type="Pfam" id="PF18883">
    <property type="entry name" value="AC_1"/>
    <property type="match status" value="1"/>
</dbReference>